<organism evidence="7 8">
    <name type="scientific">Pseudoduganella danionis</name>
    <dbReference type="NCBI Taxonomy" id="1890295"/>
    <lineage>
        <taxon>Bacteria</taxon>
        <taxon>Pseudomonadati</taxon>
        <taxon>Pseudomonadota</taxon>
        <taxon>Betaproteobacteria</taxon>
        <taxon>Burkholderiales</taxon>
        <taxon>Oxalobacteraceae</taxon>
        <taxon>Telluria group</taxon>
        <taxon>Pseudoduganella</taxon>
    </lineage>
</organism>
<evidence type="ECO:0000259" key="6">
    <source>
        <dbReference type="Pfam" id="PF00588"/>
    </source>
</evidence>
<comment type="catalytic activity">
    <reaction evidence="5">
        <text>uridine(32) in tRNA + S-adenosyl-L-methionine = 2'-O-methyluridine(32) in tRNA + S-adenosyl-L-homocysteine + H(+)</text>
        <dbReference type="Rhea" id="RHEA:42936"/>
        <dbReference type="Rhea" id="RHEA-COMP:10107"/>
        <dbReference type="Rhea" id="RHEA-COMP:10290"/>
        <dbReference type="ChEBI" id="CHEBI:15378"/>
        <dbReference type="ChEBI" id="CHEBI:57856"/>
        <dbReference type="ChEBI" id="CHEBI:59789"/>
        <dbReference type="ChEBI" id="CHEBI:65315"/>
        <dbReference type="ChEBI" id="CHEBI:74478"/>
        <dbReference type="EC" id="2.1.1.200"/>
    </reaction>
</comment>
<comment type="caution">
    <text evidence="7">The sequence shown here is derived from an EMBL/GenBank/DDBJ whole genome shotgun (WGS) entry which is preliminary data.</text>
</comment>
<dbReference type="Gene3D" id="1.10.8.590">
    <property type="match status" value="1"/>
</dbReference>
<feature type="domain" description="tRNA/rRNA methyltransferase SpoU type" evidence="6">
    <location>
        <begin position="14"/>
        <end position="165"/>
    </location>
</feature>
<dbReference type="RefSeq" id="WP_155433527.1">
    <property type="nucleotide sequence ID" value="NZ_JBHLXK010000003.1"/>
</dbReference>
<keyword evidence="2 5" id="KW-0489">Methyltransferase</keyword>
<keyword evidence="3 7" id="KW-0808">Transferase</keyword>
<dbReference type="GO" id="GO:0032259">
    <property type="term" value="P:methylation"/>
    <property type="evidence" value="ECO:0007669"/>
    <property type="project" value="UniProtKB-KW"/>
</dbReference>
<comment type="subunit">
    <text evidence="5">Homodimer.</text>
</comment>
<dbReference type="InterPro" id="IPR029028">
    <property type="entry name" value="Alpha/beta_knot_MTases"/>
</dbReference>
<keyword evidence="5" id="KW-0819">tRNA processing</keyword>
<dbReference type="Proteomes" id="UP000735592">
    <property type="component" value="Unassembled WGS sequence"/>
</dbReference>
<comment type="similarity">
    <text evidence="1">Belongs to the class IV-like SAM-binding methyltransferase superfamily. RNA methyltransferase TrmH family.</text>
</comment>
<dbReference type="InterPro" id="IPR029026">
    <property type="entry name" value="tRNA_m1G_MTases_N"/>
</dbReference>
<dbReference type="PIRSF" id="PIRSF004808">
    <property type="entry name" value="LasT"/>
    <property type="match status" value="1"/>
</dbReference>
<name>A0ABW9SKW6_9BURK</name>
<keyword evidence="5" id="KW-0963">Cytoplasm</keyword>
<dbReference type="NCBIfam" id="TIGR00050">
    <property type="entry name" value="rRNA_methyl_1"/>
    <property type="match status" value="1"/>
</dbReference>
<protein>
    <recommendedName>
        <fullName evidence="5">tRNA (cytidine/uridine-2'-O-)-methyltransferase TrmJ</fullName>
        <ecNumber evidence="5">2.1.1.200</ecNumber>
    </recommendedName>
    <alternativeName>
        <fullName evidence="5">tRNA (cytidine(32)/uridine(32)-2'-O)-methyltransferase</fullName>
    </alternativeName>
    <alternativeName>
        <fullName evidence="5">tRNA Cm32/Um32 methyltransferase</fullName>
    </alternativeName>
</protein>
<dbReference type="Pfam" id="PF00588">
    <property type="entry name" value="SpoU_methylase"/>
    <property type="match status" value="1"/>
</dbReference>
<evidence type="ECO:0000256" key="4">
    <source>
        <dbReference type="ARBA" id="ARBA00022691"/>
    </source>
</evidence>
<evidence type="ECO:0000256" key="3">
    <source>
        <dbReference type="ARBA" id="ARBA00022679"/>
    </source>
</evidence>
<dbReference type="EMBL" id="WNKW01000001">
    <property type="protein sequence ID" value="MTW32239.1"/>
    <property type="molecule type" value="Genomic_DNA"/>
</dbReference>
<keyword evidence="8" id="KW-1185">Reference proteome</keyword>
<sequence length="263" mass="28265">MNLPEINTNLFKRLRFILVETSRAGNIGAVARAMKTMGFTDLVLVTPRFEGALDDPEAIAFASGAGDILASARVVGSMAEALQGINFAAAVSARLREYSPPVLTPRALAGQLLAQPELHAALIFGNERFGLPNEIVEQCNVLINIPANPDYSSLNLSQAAQVLAYECRMAALGGAPSVRQPGGDANDIGFQGEAASVAQIEGMYQHLEQALVEIGFLDASNPRKLMPRLKRMFARAQLEQEEVNILRGIARHMTGRRPAGSDK</sequence>
<reference evidence="7 8" key="1">
    <citation type="submission" date="2019-11" db="EMBL/GenBank/DDBJ databases">
        <title>Type strains purchased from KCTC, JCM and DSMZ.</title>
        <authorList>
            <person name="Lu H."/>
        </authorList>
    </citation>
    <scope>NUCLEOTIDE SEQUENCE [LARGE SCALE GENOMIC DNA]</scope>
    <source>
        <strain evidence="7 8">DSM 103461</strain>
    </source>
</reference>
<proteinExistence type="inferred from homology"/>
<dbReference type="Gene3D" id="3.40.1280.10">
    <property type="match status" value="1"/>
</dbReference>
<dbReference type="CDD" id="cd18093">
    <property type="entry name" value="SpoU-like_TrmJ"/>
    <property type="match status" value="1"/>
</dbReference>
<dbReference type="PANTHER" id="PTHR42786">
    <property type="entry name" value="TRNA/RRNA METHYLTRANSFERASE"/>
    <property type="match status" value="1"/>
</dbReference>
<comment type="subcellular location">
    <subcellularLocation>
        <location evidence="5">Cytoplasm</location>
    </subcellularLocation>
</comment>
<evidence type="ECO:0000313" key="8">
    <source>
        <dbReference type="Proteomes" id="UP000735592"/>
    </source>
</evidence>
<evidence type="ECO:0000256" key="1">
    <source>
        <dbReference type="ARBA" id="ARBA00007228"/>
    </source>
</evidence>
<evidence type="ECO:0000256" key="2">
    <source>
        <dbReference type="ARBA" id="ARBA00022603"/>
    </source>
</evidence>
<keyword evidence="4 5" id="KW-0949">S-adenosyl-L-methionine</keyword>
<dbReference type="PANTHER" id="PTHR42786:SF2">
    <property type="entry name" value="TRNA (CYTIDINE_URIDINE-2'-O-)-METHYLTRANSFERASE TRMJ"/>
    <property type="match status" value="1"/>
</dbReference>
<dbReference type="SUPFAM" id="SSF75217">
    <property type="entry name" value="alpha/beta knot"/>
    <property type="match status" value="1"/>
</dbReference>
<accession>A0ABW9SKW6</accession>
<dbReference type="EC" id="2.1.1.200" evidence="5"/>
<comment type="function">
    <text evidence="5">Catalyzes the formation of 2'O-methylated cytidine (Cm32) or 2'O-methylated uridine (Um32) at position 32 in tRNA.</text>
</comment>
<evidence type="ECO:0000313" key="7">
    <source>
        <dbReference type="EMBL" id="MTW32239.1"/>
    </source>
</evidence>
<comment type="catalytic activity">
    <reaction evidence="5">
        <text>cytidine(32) in tRNA + S-adenosyl-L-methionine = 2'-O-methylcytidine(32) in tRNA + S-adenosyl-L-homocysteine + H(+)</text>
        <dbReference type="Rhea" id="RHEA:42932"/>
        <dbReference type="Rhea" id="RHEA-COMP:10288"/>
        <dbReference type="Rhea" id="RHEA-COMP:10289"/>
        <dbReference type="ChEBI" id="CHEBI:15378"/>
        <dbReference type="ChEBI" id="CHEBI:57856"/>
        <dbReference type="ChEBI" id="CHEBI:59789"/>
        <dbReference type="ChEBI" id="CHEBI:74495"/>
        <dbReference type="ChEBI" id="CHEBI:82748"/>
        <dbReference type="EC" id="2.1.1.200"/>
    </reaction>
</comment>
<evidence type="ECO:0000256" key="5">
    <source>
        <dbReference type="RuleBase" id="RU362024"/>
    </source>
</evidence>
<gene>
    <name evidence="5" type="primary">trmJ</name>
    <name evidence="7" type="ORF">GM655_05275</name>
</gene>
<dbReference type="InterPro" id="IPR004384">
    <property type="entry name" value="RNA_MeTrfase_TrmJ/LasT"/>
</dbReference>
<dbReference type="InterPro" id="IPR001537">
    <property type="entry name" value="SpoU_MeTrfase"/>
</dbReference>
<dbReference type="GO" id="GO:0008168">
    <property type="term" value="F:methyltransferase activity"/>
    <property type="evidence" value="ECO:0007669"/>
    <property type="project" value="UniProtKB-KW"/>
</dbReference>